<evidence type="ECO:0000256" key="5">
    <source>
        <dbReference type="ARBA" id="ARBA00022741"/>
    </source>
</evidence>
<comment type="subcellular location">
    <subcellularLocation>
        <location evidence="1">Endoplasmic reticulum membrane</location>
    </subcellularLocation>
</comment>
<evidence type="ECO:0000256" key="6">
    <source>
        <dbReference type="ARBA" id="ARBA00022786"/>
    </source>
</evidence>
<sequence length="225" mass="25154">MRPTYRVSSTATQRLTQDYLRLVRDPVPFVSATPLPSNIFEWHYVIKGPSHSVYKGGYYHGKLIFPKEFPFGPPSILMITPNGRFACNTRLCLSISDFHPDTWNPAWSVSSILTGLLSFMLETTQTTGSVETPASVKRALAKESGGFNLKSELFCELFPDIVEEIKANMAKEQAAESHSAARSRPYGDPTTNGNPWQLSSLFVLVVFSMFAFLAKLVFRFISDTI</sequence>
<dbReference type="EC" id="2.3.2.23" evidence="2"/>
<keyword evidence="7" id="KW-0256">Endoplasmic reticulum</keyword>
<dbReference type="PROSITE" id="PS50127">
    <property type="entry name" value="UBC_2"/>
    <property type="match status" value="1"/>
</dbReference>
<accession>A0A4E0QTS3</accession>
<proteinExistence type="predicted"/>
<protein>
    <recommendedName>
        <fullName evidence="12">Ubiquitin-conjugating enzyme E2 J2</fullName>
        <ecNumber evidence="2">2.3.2.23</ecNumber>
    </recommendedName>
</protein>
<dbReference type="Gene3D" id="3.10.110.10">
    <property type="entry name" value="Ubiquitin Conjugating Enzyme"/>
    <property type="match status" value="1"/>
</dbReference>
<evidence type="ECO:0000256" key="2">
    <source>
        <dbReference type="ARBA" id="ARBA00012486"/>
    </source>
</evidence>
<dbReference type="EMBL" id="JXXN02016170">
    <property type="protein sequence ID" value="THD18119.1"/>
    <property type="molecule type" value="Genomic_DNA"/>
</dbReference>
<evidence type="ECO:0000256" key="3">
    <source>
        <dbReference type="ARBA" id="ARBA00022679"/>
    </source>
</evidence>
<dbReference type="GO" id="GO:0005789">
    <property type="term" value="C:endoplasmic reticulum membrane"/>
    <property type="evidence" value="ECO:0007669"/>
    <property type="project" value="UniProtKB-SubCell"/>
</dbReference>
<feature type="domain" description="UBC core" evidence="14">
    <location>
        <begin position="10"/>
        <end position="160"/>
    </location>
</feature>
<evidence type="ECO:0000256" key="8">
    <source>
        <dbReference type="ARBA" id="ARBA00022840"/>
    </source>
</evidence>
<keyword evidence="3" id="KW-0808">Transferase</keyword>
<dbReference type="CDD" id="cd23799">
    <property type="entry name" value="UBCc_UBE2J"/>
    <property type="match status" value="1"/>
</dbReference>
<evidence type="ECO:0000256" key="7">
    <source>
        <dbReference type="ARBA" id="ARBA00022824"/>
    </source>
</evidence>
<evidence type="ECO:0000256" key="12">
    <source>
        <dbReference type="ARBA" id="ARBA00073320"/>
    </source>
</evidence>
<name>A0A4E0QTS3_FASHE</name>
<keyword evidence="16" id="KW-1185">Reference proteome</keyword>
<dbReference type="InterPro" id="IPR016135">
    <property type="entry name" value="UBQ-conjugating_enzyme/RWD"/>
</dbReference>
<dbReference type="GO" id="GO:0061631">
    <property type="term" value="F:ubiquitin conjugating enzyme activity"/>
    <property type="evidence" value="ECO:0007669"/>
    <property type="project" value="UniProtKB-EC"/>
</dbReference>
<dbReference type="InterPro" id="IPR050113">
    <property type="entry name" value="Ub_conjugating_enzyme"/>
</dbReference>
<organism evidence="15 16">
    <name type="scientific">Fasciola hepatica</name>
    <name type="common">Liver fluke</name>
    <dbReference type="NCBI Taxonomy" id="6192"/>
    <lineage>
        <taxon>Eukaryota</taxon>
        <taxon>Metazoa</taxon>
        <taxon>Spiralia</taxon>
        <taxon>Lophotrochozoa</taxon>
        <taxon>Platyhelminthes</taxon>
        <taxon>Trematoda</taxon>
        <taxon>Digenea</taxon>
        <taxon>Plagiorchiida</taxon>
        <taxon>Echinostomata</taxon>
        <taxon>Echinostomatoidea</taxon>
        <taxon>Fasciolidae</taxon>
        <taxon>Fasciola</taxon>
    </lineage>
</organism>
<dbReference type="SMART" id="SM00212">
    <property type="entry name" value="UBCc"/>
    <property type="match status" value="1"/>
</dbReference>
<keyword evidence="9 13" id="KW-1133">Transmembrane helix</keyword>
<dbReference type="PANTHER" id="PTHR24067">
    <property type="entry name" value="UBIQUITIN-CONJUGATING ENZYME E2"/>
    <property type="match status" value="1"/>
</dbReference>
<dbReference type="AlphaFoldDB" id="A0A4E0QTS3"/>
<keyword evidence="10 13" id="KW-0472">Membrane</keyword>
<evidence type="ECO:0000313" key="15">
    <source>
        <dbReference type="EMBL" id="THD18119.1"/>
    </source>
</evidence>
<gene>
    <name evidence="15" type="ORF">D915_010643</name>
</gene>
<dbReference type="InterPro" id="IPR000608">
    <property type="entry name" value="UBC"/>
</dbReference>
<comment type="caution">
    <text evidence="15">The sequence shown here is derived from an EMBL/GenBank/DDBJ whole genome shotgun (WGS) entry which is preliminary data.</text>
</comment>
<dbReference type="Proteomes" id="UP000230066">
    <property type="component" value="Unassembled WGS sequence"/>
</dbReference>
<evidence type="ECO:0000259" key="14">
    <source>
        <dbReference type="PROSITE" id="PS50127"/>
    </source>
</evidence>
<keyword evidence="5" id="KW-0547">Nucleotide-binding</keyword>
<evidence type="ECO:0000256" key="13">
    <source>
        <dbReference type="SAM" id="Phobius"/>
    </source>
</evidence>
<dbReference type="Pfam" id="PF00179">
    <property type="entry name" value="UQ_con"/>
    <property type="match status" value="1"/>
</dbReference>
<keyword evidence="8" id="KW-0067">ATP-binding</keyword>
<evidence type="ECO:0000256" key="9">
    <source>
        <dbReference type="ARBA" id="ARBA00022989"/>
    </source>
</evidence>
<evidence type="ECO:0000313" key="16">
    <source>
        <dbReference type="Proteomes" id="UP000230066"/>
    </source>
</evidence>
<comment type="function">
    <text evidence="11">Catalyzes the covalent attachment of ubiquitin to other proteins. Seems to function in the selective degradation of misfolded membrane proteins from the endoplasmic reticulum (ERAD). In cooperation with the GATOR2 complex, catalyzes 'Lys-6'-linked ubiquitination of NPRL2.</text>
</comment>
<keyword evidence="4 13" id="KW-0812">Transmembrane</keyword>
<feature type="transmembrane region" description="Helical" evidence="13">
    <location>
        <begin position="196"/>
        <end position="218"/>
    </location>
</feature>
<dbReference type="FunFam" id="3.10.110.10:FF:000023">
    <property type="entry name" value="Ubiquitin-conjugating enzyme E2 J2"/>
    <property type="match status" value="1"/>
</dbReference>
<evidence type="ECO:0000256" key="10">
    <source>
        <dbReference type="ARBA" id="ARBA00023136"/>
    </source>
</evidence>
<dbReference type="SUPFAM" id="SSF54495">
    <property type="entry name" value="UBC-like"/>
    <property type="match status" value="1"/>
</dbReference>
<reference evidence="15" key="1">
    <citation type="submission" date="2019-03" db="EMBL/GenBank/DDBJ databases">
        <title>Improved annotation for the trematode Fasciola hepatica.</title>
        <authorList>
            <person name="Choi Y.-J."/>
            <person name="Martin J."/>
            <person name="Mitreva M."/>
        </authorList>
    </citation>
    <scope>NUCLEOTIDE SEQUENCE [LARGE SCALE GENOMIC DNA]</scope>
</reference>
<evidence type="ECO:0000256" key="4">
    <source>
        <dbReference type="ARBA" id="ARBA00022692"/>
    </source>
</evidence>
<keyword evidence="6" id="KW-0833">Ubl conjugation pathway</keyword>
<evidence type="ECO:0000256" key="1">
    <source>
        <dbReference type="ARBA" id="ARBA00004586"/>
    </source>
</evidence>
<evidence type="ECO:0000256" key="11">
    <source>
        <dbReference type="ARBA" id="ARBA00054775"/>
    </source>
</evidence>
<dbReference type="GO" id="GO:0005524">
    <property type="term" value="F:ATP binding"/>
    <property type="evidence" value="ECO:0007669"/>
    <property type="project" value="UniProtKB-KW"/>
</dbReference>